<protein>
    <recommendedName>
        <fullName evidence="2">Cysteine-rich domain-containing protein</fullName>
    </recommendedName>
</protein>
<proteinExistence type="predicted"/>
<sequence length="137" mass="15061">SFFHLLRPVDVTEFKPEYLQELVEATGASVVEYPLWKQCCGATVLPVDEDLAIRLARDKLKSMKEAGAVFATVVCPACGNQLDLQQLGLKESYGEIYNLPVLLYPQILGLALGMDDEEVGLGMNRVPANPILDHLSD</sequence>
<feature type="non-terminal residue" evidence="3">
    <location>
        <position position="1"/>
    </location>
</feature>
<keyword evidence="1" id="KW-0560">Oxidoreductase</keyword>
<name>X1F5U8_9ZZZZ</name>
<comment type="caution">
    <text evidence="3">The sequence shown here is derived from an EMBL/GenBank/DDBJ whole genome shotgun (WGS) entry which is preliminary data.</text>
</comment>
<dbReference type="PANTHER" id="PTHR42947:SF1">
    <property type="entry name" value="COB--COM HETERODISULFIDE REDUCTASE SUBUNIT B 1"/>
    <property type="match status" value="1"/>
</dbReference>
<organism evidence="3">
    <name type="scientific">marine sediment metagenome</name>
    <dbReference type="NCBI Taxonomy" id="412755"/>
    <lineage>
        <taxon>unclassified sequences</taxon>
        <taxon>metagenomes</taxon>
        <taxon>ecological metagenomes</taxon>
    </lineage>
</organism>
<dbReference type="AlphaFoldDB" id="X1F5U8"/>
<evidence type="ECO:0000313" key="3">
    <source>
        <dbReference type="EMBL" id="GAH16168.1"/>
    </source>
</evidence>
<dbReference type="Gene3D" id="3.40.50.11810">
    <property type="match status" value="1"/>
</dbReference>
<evidence type="ECO:0000259" key="2">
    <source>
        <dbReference type="Pfam" id="PF02754"/>
    </source>
</evidence>
<dbReference type="InterPro" id="IPR051278">
    <property type="entry name" value="HdrB/HdrD_reductase"/>
</dbReference>
<dbReference type="EMBL" id="BART01036977">
    <property type="protein sequence ID" value="GAH16168.1"/>
    <property type="molecule type" value="Genomic_DNA"/>
</dbReference>
<dbReference type="InterPro" id="IPR004017">
    <property type="entry name" value="Cys_rich_dom"/>
</dbReference>
<accession>X1F5U8</accession>
<dbReference type="PANTHER" id="PTHR42947">
    <property type="entry name" value="COB--COM HETERODISULFIDE REDUCTASE SUBUNIT B 1"/>
    <property type="match status" value="1"/>
</dbReference>
<dbReference type="Pfam" id="PF02754">
    <property type="entry name" value="CCG"/>
    <property type="match status" value="1"/>
</dbReference>
<dbReference type="GO" id="GO:0016491">
    <property type="term" value="F:oxidoreductase activity"/>
    <property type="evidence" value="ECO:0007669"/>
    <property type="project" value="UniProtKB-KW"/>
</dbReference>
<gene>
    <name evidence="3" type="ORF">S01H4_62100</name>
</gene>
<evidence type="ECO:0000256" key="1">
    <source>
        <dbReference type="ARBA" id="ARBA00023002"/>
    </source>
</evidence>
<feature type="domain" description="Cysteine-rich" evidence="2">
    <location>
        <begin position="13"/>
        <end position="83"/>
    </location>
</feature>
<reference evidence="3" key="1">
    <citation type="journal article" date="2014" name="Front. Microbiol.">
        <title>High frequency of phylogenetically diverse reductive dehalogenase-homologous genes in deep subseafloor sedimentary metagenomes.</title>
        <authorList>
            <person name="Kawai M."/>
            <person name="Futagami T."/>
            <person name="Toyoda A."/>
            <person name="Takaki Y."/>
            <person name="Nishi S."/>
            <person name="Hori S."/>
            <person name="Arai W."/>
            <person name="Tsubouchi T."/>
            <person name="Morono Y."/>
            <person name="Uchiyama I."/>
            <person name="Ito T."/>
            <person name="Fujiyama A."/>
            <person name="Inagaki F."/>
            <person name="Takami H."/>
        </authorList>
    </citation>
    <scope>NUCLEOTIDE SEQUENCE</scope>
    <source>
        <strain evidence="3">Expedition CK06-06</strain>
    </source>
</reference>